<dbReference type="InterPro" id="IPR020565">
    <property type="entry name" value="ImidazoleglycerP_deHydtase_CS"/>
</dbReference>
<evidence type="ECO:0000256" key="6">
    <source>
        <dbReference type="RuleBase" id="RU000599"/>
    </source>
</evidence>
<comment type="subcellular location">
    <subcellularLocation>
        <location evidence="5 6">Cytoplasm</location>
    </subcellularLocation>
</comment>
<dbReference type="SUPFAM" id="SSF54211">
    <property type="entry name" value="Ribosomal protein S5 domain 2-like"/>
    <property type="match status" value="2"/>
</dbReference>
<evidence type="ECO:0000256" key="4">
    <source>
        <dbReference type="ARBA" id="ARBA00023239"/>
    </source>
</evidence>
<evidence type="ECO:0000256" key="5">
    <source>
        <dbReference type="HAMAP-Rule" id="MF_00076"/>
    </source>
</evidence>
<keyword evidence="2 5" id="KW-0028">Amino-acid biosynthesis</keyword>
<reference evidence="7" key="1">
    <citation type="journal article" date="2023" name="Microbiol Resour">
        <title>Genome Sequences of Rhodoplanes serenus and Two Thermotolerant Strains, Rhodoplanes tepidamans and 'Rhodoplanes cryptolactis,' Further Refine the Genus.</title>
        <authorList>
            <person name="Rayyan A.A."/>
            <person name="Kyndt J.A."/>
        </authorList>
    </citation>
    <scope>NUCLEOTIDE SEQUENCE</scope>
    <source>
        <strain evidence="7">DSM 9987</strain>
    </source>
</reference>
<evidence type="ECO:0000313" key="8">
    <source>
        <dbReference type="Proteomes" id="UP001165652"/>
    </source>
</evidence>
<dbReference type="NCBIfam" id="NF002109">
    <property type="entry name" value="PRK00951.1-5"/>
    <property type="match status" value="1"/>
</dbReference>
<dbReference type="InterPro" id="IPR038494">
    <property type="entry name" value="IGPD_sf"/>
</dbReference>
<evidence type="ECO:0000313" key="7">
    <source>
        <dbReference type="EMBL" id="MDC7784173.1"/>
    </source>
</evidence>
<dbReference type="HAMAP" id="MF_00076">
    <property type="entry name" value="HisB"/>
    <property type="match status" value="1"/>
</dbReference>
<dbReference type="Proteomes" id="UP001165652">
    <property type="component" value="Unassembled WGS sequence"/>
</dbReference>
<dbReference type="InterPro" id="IPR000807">
    <property type="entry name" value="ImidazoleglycerolP_deHydtase"/>
</dbReference>
<proteinExistence type="inferred from homology"/>
<keyword evidence="4 5" id="KW-0456">Lyase</keyword>
<dbReference type="NCBIfam" id="NF002111">
    <property type="entry name" value="PRK00951.2-1"/>
    <property type="match status" value="1"/>
</dbReference>
<gene>
    <name evidence="5 7" type="primary">hisB</name>
    <name evidence="7" type="ORF">PQJ73_00615</name>
</gene>
<dbReference type="InterPro" id="IPR020568">
    <property type="entry name" value="Ribosomal_Su5_D2-typ_SF"/>
</dbReference>
<dbReference type="EC" id="4.2.1.19" evidence="5 6"/>
<dbReference type="Pfam" id="PF00475">
    <property type="entry name" value="IGPD"/>
    <property type="match status" value="1"/>
</dbReference>
<dbReference type="PANTHER" id="PTHR23133:SF2">
    <property type="entry name" value="IMIDAZOLEGLYCEROL-PHOSPHATE DEHYDRATASE"/>
    <property type="match status" value="1"/>
</dbReference>
<keyword evidence="5" id="KW-0963">Cytoplasm</keyword>
<protein>
    <recommendedName>
        <fullName evidence="5 6">Imidazoleglycerol-phosphate dehydratase</fullName>
        <shortName evidence="5">IGPD</shortName>
        <ecNumber evidence="5 6">4.2.1.19</ecNumber>
    </recommendedName>
</protein>
<dbReference type="CDD" id="cd07914">
    <property type="entry name" value="IGPD"/>
    <property type="match status" value="1"/>
</dbReference>
<comment type="similarity">
    <text evidence="5 6">Belongs to the imidazoleglycerol-phosphate dehydratase family.</text>
</comment>
<keyword evidence="8" id="KW-1185">Reference proteome</keyword>
<dbReference type="EMBL" id="JAQQLI010000001">
    <property type="protein sequence ID" value="MDC7784173.1"/>
    <property type="molecule type" value="Genomic_DNA"/>
</dbReference>
<dbReference type="PANTHER" id="PTHR23133">
    <property type="entry name" value="IMIDAZOLEGLYCEROL-PHOSPHATE DEHYDRATASE HIS7"/>
    <property type="match status" value="1"/>
</dbReference>
<evidence type="ECO:0000256" key="1">
    <source>
        <dbReference type="ARBA" id="ARBA00005047"/>
    </source>
</evidence>
<dbReference type="PROSITE" id="PS00954">
    <property type="entry name" value="IGP_DEHYDRATASE_1"/>
    <property type="match status" value="1"/>
</dbReference>
<comment type="caution">
    <text evidence="7">The sequence shown here is derived from an EMBL/GenBank/DDBJ whole genome shotgun (WGS) entry which is preliminary data.</text>
</comment>
<dbReference type="GO" id="GO:0004424">
    <property type="term" value="F:imidazoleglycerol-phosphate dehydratase activity"/>
    <property type="evidence" value="ECO:0007669"/>
    <property type="project" value="UniProtKB-EC"/>
</dbReference>
<sequence length="197" mass="21551">MRTATVKRTTRETDVEVTVDLDGAGKVSSETGIGFLDHMLDLLGRHARFDLSVRAKGDLHIDQHHTAEDVGITLGQAVRKALGDMKGITRYADVHLPMDETLTRVAIDISGRPYLVFRTTFGRDTIGGFDTELVREWFQAFAMNAGITLHVETLYGDNDHHISESCFKGLARALRAAVAIDARSKDEVPSTKGSLGG</sequence>
<accession>A0ABT5J3N4</accession>
<dbReference type="Gene3D" id="3.30.230.40">
    <property type="entry name" value="Imidazole glycerol phosphate dehydratase, domain 1"/>
    <property type="match status" value="2"/>
</dbReference>
<comment type="catalytic activity">
    <reaction evidence="5 6">
        <text>D-erythro-1-(imidazol-4-yl)glycerol 3-phosphate = 3-(imidazol-4-yl)-2-oxopropyl phosphate + H2O</text>
        <dbReference type="Rhea" id="RHEA:11040"/>
        <dbReference type="ChEBI" id="CHEBI:15377"/>
        <dbReference type="ChEBI" id="CHEBI:57766"/>
        <dbReference type="ChEBI" id="CHEBI:58278"/>
        <dbReference type="EC" id="4.2.1.19"/>
    </reaction>
</comment>
<evidence type="ECO:0000256" key="3">
    <source>
        <dbReference type="ARBA" id="ARBA00023102"/>
    </source>
</evidence>
<reference evidence="7" key="2">
    <citation type="submission" date="2023-02" db="EMBL/GenBank/DDBJ databases">
        <authorList>
            <person name="Rayyan A."/>
            <person name="Meyer T."/>
            <person name="Kyndt J.A."/>
        </authorList>
    </citation>
    <scope>NUCLEOTIDE SEQUENCE</scope>
    <source>
        <strain evidence="7">DSM 9987</strain>
    </source>
</reference>
<evidence type="ECO:0000256" key="2">
    <source>
        <dbReference type="ARBA" id="ARBA00022605"/>
    </source>
</evidence>
<name>A0ABT5J3N4_RHOTP</name>
<organism evidence="7 8">
    <name type="scientific">Rhodoplanes tepidamans</name>
    <name type="common">Rhodoplanes cryptolactis</name>
    <dbReference type="NCBI Taxonomy" id="200616"/>
    <lineage>
        <taxon>Bacteria</taxon>
        <taxon>Pseudomonadati</taxon>
        <taxon>Pseudomonadota</taxon>
        <taxon>Alphaproteobacteria</taxon>
        <taxon>Hyphomicrobiales</taxon>
        <taxon>Nitrobacteraceae</taxon>
        <taxon>Rhodoplanes</taxon>
    </lineage>
</organism>
<dbReference type="RefSeq" id="WP_272775023.1">
    <property type="nucleotide sequence ID" value="NZ_JAQQLI010000001.1"/>
</dbReference>
<dbReference type="NCBIfam" id="NF002114">
    <property type="entry name" value="PRK00951.2-4"/>
    <property type="match status" value="1"/>
</dbReference>
<dbReference type="PROSITE" id="PS00955">
    <property type="entry name" value="IGP_DEHYDRATASE_2"/>
    <property type="match status" value="1"/>
</dbReference>
<comment type="pathway">
    <text evidence="1 5 6">Amino-acid biosynthesis; L-histidine biosynthesis; L-histidine from 5-phospho-alpha-D-ribose 1-diphosphate: step 6/9.</text>
</comment>
<keyword evidence="3 5" id="KW-0368">Histidine biosynthesis</keyword>